<name>A0A372LHI0_9BACI</name>
<keyword evidence="4" id="KW-1185">Reference proteome</keyword>
<keyword evidence="2" id="KW-0560">Oxidoreductase</keyword>
<dbReference type="OrthoDB" id="9803333at2"/>
<organism evidence="3 4">
    <name type="scientific">Peribacillus glennii</name>
    <dbReference type="NCBI Taxonomy" id="2303991"/>
    <lineage>
        <taxon>Bacteria</taxon>
        <taxon>Bacillati</taxon>
        <taxon>Bacillota</taxon>
        <taxon>Bacilli</taxon>
        <taxon>Bacillales</taxon>
        <taxon>Bacillaceae</taxon>
        <taxon>Peribacillus</taxon>
    </lineage>
</organism>
<dbReference type="RefSeq" id="WP_117321588.1">
    <property type="nucleotide sequence ID" value="NZ_QVTD01000003.1"/>
</dbReference>
<dbReference type="GO" id="GO:0016616">
    <property type="term" value="F:oxidoreductase activity, acting on the CH-OH group of donors, NAD or NADP as acceptor"/>
    <property type="evidence" value="ECO:0007669"/>
    <property type="project" value="TreeGrafter"/>
</dbReference>
<proteinExistence type="inferred from homology"/>
<evidence type="ECO:0000313" key="4">
    <source>
        <dbReference type="Proteomes" id="UP000262939"/>
    </source>
</evidence>
<evidence type="ECO:0000313" key="3">
    <source>
        <dbReference type="EMBL" id="RFU65412.1"/>
    </source>
</evidence>
<dbReference type="Gene3D" id="3.40.50.720">
    <property type="entry name" value="NAD(P)-binding Rossmann-like Domain"/>
    <property type="match status" value="1"/>
</dbReference>
<comment type="caution">
    <text evidence="3">The sequence shown here is derived from an EMBL/GenBank/DDBJ whole genome shotgun (WGS) entry which is preliminary data.</text>
</comment>
<dbReference type="EMBL" id="QVTD01000003">
    <property type="protein sequence ID" value="RFU65412.1"/>
    <property type="molecule type" value="Genomic_DNA"/>
</dbReference>
<dbReference type="PANTHER" id="PTHR42760:SF36">
    <property type="entry name" value="OXIDOREDUCTASE YTKK-RELATED"/>
    <property type="match status" value="1"/>
</dbReference>
<gene>
    <name evidence="3" type="ORF">D0466_05840</name>
</gene>
<accession>A0A372LHI0</accession>
<dbReference type="SUPFAM" id="SSF51735">
    <property type="entry name" value="NAD(P)-binding Rossmann-fold domains"/>
    <property type="match status" value="1"/>
</dbReference>
<dbReference type="Proteomes" id="UP000262939">
    <property type="component" value="Unassembled WGS sequence"/>
</dbReference>
<dbReference type="PANTHER" id="PTHR42760">
    <property type="entry name" value="SHORT-CHAIN DEHYDROGENASES/REDUCTASES FAMILY MEMBER"/>
    <property type="match status" value="1"/>
</dbReference>
<evidence type="ECO:0000256" key="2">
    <source>
        <dbReference type="ARBA" id="ARBA00023002"/>
    </source>
</evidence>
<comment type="similarity">
    <text evidence="1">Belongs to the short-chain dehydrogenases/reductases (SDR) family.</text>
</comment>
<evidence type="ECO:0000256" key="1">
    <source>
        <dbReference type="ARBA" id="ARBA00006484"/>
    </source>
</evidence>
<dbReference type="CDD" id="cd05233">
    <property type="entry name" value="SDR_c"/>
    <property type="match status" value="1"/>
</dbReference>
<dbReference type="InterPro" id="IPR036291">
    <property type="entry name" value="NAD(P)-bd_dom_sf"/>
</dbReference>
<dbReference type="PRINTS" id="PR00080">
    <property type="entry name" value="SDRFAMILY"/>
</dbReference>
<reference evidence="3 4" key="1">
    <citation type="submission" date="2018-08" db="EMBL/GenBank/DDBJ databases">
        <title>Bacillus chawlae sp. nov., Bacillus glennii sp. nov., and Bacillus saganii sp. nov. Isolated from the Vehicle Assembly Building at Kennedy Space Center where the Viking Spacecraft were Assembled.</title>
        <authorList>
            <person name="Seuylemezian A."/>
            <person name="Vaishampayan P."/>
        </authorList>
    </citation>
    <scope>NUCLEOTIDE SEQUENCE [LARGE SCALE GENOMIC DNA]</scope>
    <source>
        <strain evidence="3 4">V44-8</strain>
    </source>
</reference>
<dbReference type="AlphaFoldDB" id="A0A372LHI0"/>
<protein>
    <submittedName>
        <fullName evidence="3">SDR family oxidoreductase</fullName>
    </submittedName>
</protein>
<dbReference type="InterPro" id="IPR002347">
    <property type="entry name" value="SDR_fam"/>
</dbReference>
<dbReference type="PRINTS" id="PR00081">
    <property type="entry name" value="GDHRDH"/>
</dbReference>
<dbReference type="FunFam" id="3.40.50.720:FF:000173">
    <property type="entry name" value="3-oxoacyl-[acyl-carrier protein] reductase"/>
    <property type="match status" value="1"/>
</dbReference>
<dbReference type="Pfam" id="PF13561">
    <property type="entry name" value="adh_short_C2"/>
    <property type="match status" value="1"/>
</dbReference>
<dbReference type="GO" id="GO:0030497">
    <property type="term" value="P:fatty acid elongation"/>
    <property type="evidence" value="ECO:0007669"/>
    <property type="project" value="TreeGrafter"/>
</dbReference>
<sequence length="257" mass="28112">MKEKVAVITGGATGIGRKTARVLAESGISVAVTYRKSKLEAEELAHELERVYGVSGYAVKGDAADESECKRAVSDIIGKYGKIDILIHNAGPYIHERKTMAEYSSDEWNYLINGNLNGFFYMAKEIIPHMRKNKWGRIVTFGFERSETAPGWIYRSAFAAAKSGLTSLTKTLALEEAAFGITVNMVTPGDIIGDWKEGGIDLAKERKDKTVPVGRPGTGEDLARVISFLCDEKSDFITGSVIPVTGGKDVLHKIYQE</sequence>